<keyword evidence="6" id="KW-1185">Reference proteome</keyword>
<reference evidence="6" key="2">
    <citation type="submission" date="2019-01" db="EMBL/GenBank/DDBJ databases">
        <title>Genome sequence of Desulfonema ishimotonii strain Tokyo 01.</title>
        <authorList>
            <person name="Fukui M."/>
        </authorList>
    </citation>
    <scope>NUCLEOTIDE SEQUENCE [LARGE SCALE GENOMIC DNA]</scope>
    <source>
        <strain evidence="6">Tokyo 01</strain>
    </source>
</reference>
<evidence type="ECO:0000313" key="6">
    <source>
        <dbReference type="Proteomes" id="UP000288096"/>
    </source>
</evidence>
<evidence type="ECO:0000256" key="1">
    <source>
        <dbReference type="ARBA" id="ARBA00022737"/>
    </source>
</evidence>
<dbReference type="SMART" id="SM00028">
    <property type="entry name" value="TPR"/>
    <property type="match status" value="4"/>
</dbReference>
<dbReference type="EMBL" id="BEXT01000001">
    <property type="protein sequence ID" value="GBC63228.1"/>
    <property type="molecule type" value="Genomic_DNA"/>
</dbReference>
<dbReference type="Gene3D" id="1.25.40.10">
    <property type="entry name" value="Tetratricopeptide repeat domain"/>
    <property type="match status" value="2"/>
</dbReference>
<dbReference type="GO" id="GO:0046813">
    <property type="term" value="P:receptor-mediated virion attachment to host cell"/>
    <property type="evidence" value="ECO:0007669"/>
    <property type="project" value="TreeGrafter"/>
</dbReference>
<dbReference type="InterPro" id="IPR011990">
    <property type="entry name" value="TPR-like_helical_dom_sf"/>
</dbReference>
<accession>A0A401G1W1</accession>
<keyword evidence="4" id="KW-1133">Transmembrane helix</keyword>
<evidence type="ECO:0000313" key="5">
    <source>
        <dbReference type="EMBL" id="GBC63228.1"/>
    </source>
</evidence>
<keyword evidence="2 3" id="KW-0802">TPR repeat</keyword>
<feature type="repeat" description="TPR" evidence="3">
    <location>
        <begin position="74"/>
        <end position="107"/>
    </location>
</feature>
<evidence type="ECO:0008006" key="7">
    <source>
        <dbReference type="Google" id="ProtNLM"/>
    </source>
</evidence>
<keyword evidence="1" id="KW-0677">Repeat</keyword>
<dbReference type="PANTHER" id="PTHR44858">
    <property type="entry name" value="TETRATRICOPEPTIDE REPEAT PROTEIN 6"/>
    <property type="match status" value="1"/>
</dbReference>
<dbReference type="GO" id="GO:0009279">
    <property type="term" value="C:cell outer membrane"/>
    <property type="evidence" value="ECO:0007669"/>
    <property type="project" value="TreeGrafter"/>
</dbReference>
<dbReference type="PANTHER" id="PTHR44858:SF1">
    <property type="entry name" value="UDP-N-ACETYLGLUCOSAMINE--PEPTIDE N-ACETYLGLUCOSAMINYLTRANSFERASE SPINDLY-RELATED"/>
    <property type="match status" value="1"/>
</dbReference>
<dbReference type="Pfam" id="PF07719">
    <property type="entry name" value="TPR_2"/>
    <property type="match status" value="1"/>
</dbReference>
<keyword evidence="4" id="KW-0472">Membrane</keyword>
<proteinExistence type="predicted"/>
<dbReference type="OrthoDB" id="5417479at2"/>
<evidence type="ECO:0000256" key="3">
    <source>
        <dbReference type="PROSITE-ProRule" id="PRU00339"/>
    </source>
</evidence>
<dbReference type="AlphaFoldDB" id="A0A401G1W1"/>
<dbReference type="RefSeq" id="WP_124330323.1">
    <property type="nucleotide sequence ID" value="NZ_BEXT01000001.1"/>
</dbReference>
<organism evidence="5 6">
    <name type="scientific">Desulfonema ishimotonii</name>
    <dbReference type="NCBI Taxonomy" id="45657"/>
    <lineage>
        <taxon>Bacteria</taxon>
        <taxon>Pseudomonadati</taxon>
        <taxon>Thermodesulfobacteriota</taxon>
        <taxon>Desulfobacteria</taxon>
        <taxon>Desulfobacterales</taxon>
        <taxon>Desulfococcaceae</taxon>
        <taxon>Desulfonema</taxon>
    </lineage>
</organism>
<dbReference type="InterPro" id="IPR050498">
    <property type="entry name" value="Ycf3"/>
</dbReference>
<name>A0A401G1W1_9BACT</name>
<dbReference type="InterPro" id="IPR013105">
    <property type="entry name" value="TPR_2"/>
</dbReference>
<dbReference type="PROSITE" id="PS50005">
    <property type="entry name" value="TPR"/>
    <property type="match status" value="2"/>
</dbReference>
<reference evidence="6" key="1">
    <citation type="submission" date="2017-11" db="EMBL/GenBank/DDBJ databases">
        <authorList>
            <person name="Watanabe M."/>
            <person name="Kojima H."/>
        </authorList>
    </citation>
    <scope>NUCLEOTIDE SEQUENCE [LARGE SCALE GENOMIC DNA]</scope>
    <source>
        <strain evidence="6">Tokyo 01</strain>
    </source>
</reference>
<evidence type="ECO:0000256" key="4">
    <source>
        <dbReference type="SAM" id="Phobius"/>
    </source>
</evidence>
<comment type="caution">
    <text evidence="5">The sequence shown here is derived from an EMBL/GenBank/DDBJ whole genome shotgun (WGS) entry which is preliminary data.</text>
</comment>
<feature type="repeat" description="TPR" evidence="3">
    <location>
        <begin position="108"/>
        <end position="141"/>
    </location>
</feature>
<protein>
    <recommendedName>
        <fullName evidence="7">Tetratricopeptide repeat protein</fullName>
    </recommendedName>
</protein>
<sequence>MASDISKKIRLAIWLLLCILLAGFWLVKHYYAKQYDESRQLAALVEDGVWNALSDSDRIIEETTAALEKNPRDAEAYFRRGVAFSDNDDTDEALSDFNSALKAEPGFAEAWYYRGVVRSCMGEWEQAEADYRKSEELSPGMARAHYHRERIWFPESRFNYHQTPYDRILKIDPGRARECYLLGVRSFENKQYRPALRYFREAVEKNTLDAEACNFLGWILATCPDKALRNPRQALELAEKAVALRPFAYTYDTLATAHAATGDFEKAARIQKEGIALLKETSMNSATKARYLAEYTAHLSAYQSRKCFWEK</sequence>
<evidence type="ECO:0000256" key="2">
    <source>
        <dbReference type="ARBA" id="ARBA00022803"/>
    </source>
</evidence>
<dbReference type="PROSITE" id="PS50293">
    <property type="entry name" value="TPR_REGION"/>
    <property type="match status" value="1"/>
</dbReference>
<keyword evidence="4" id="KW-0812">Transmembrane</keyword>
<gene>
    <name evidence="5" type="ORF">DENIS_4222</name>
</gene>
<dbReference type="InterPro" id="IPR019734">
    <property type="entry name" value="TPR_rpt"/>
</dbReference>
<dbReference type="Proteomes" id="UP000288096">
    <property type="component" value="Unassembled WGS sequence"/>
</dbReference>
<dbReference type="SUPFAM" id="SSF48452">
    <property type="entry name" value="TPR-like"/>
    <property type="match status" value="1"/>
</dbReference>
<dbReference type="Pfam" id="PF13374">
    <property type="entry name" value="TPR_10"/>
    <property type="match status" value="1"/>
</dbReference>
<dbReference type="Pfam" id="PF13431">
    <property type="entry name" value="TPR_17"/>
    <property type="match status" value="1"/>
</dbReference>
<feature type="transmembrane region" description="Helical" evidence="4">
    <location>
        <begin position="12"/>
        <end position="31"/>
    </location>
</feature>